<keyword evidence="10" id="KW-1185">Reference proteome</keyword>
<feature type="transmembrane region" description="Helical" evidence="8">
    <location>
        <begin position="225"/>
        <end position="245"/>
    </location>
</feature>
<evidence type="ECO:0000256" key="6">
    <source>
        <dbReference type="ARBA" id="ARBA00022989"/>
    </source>
</evidence>
<organism evidence="9 10">
    <name type="scientific">Brachybacterium vulturis</name>
    <dbReference type="NCBI Taxonomy" id="2017484"/>
    <lineage>
        <taxon>Bacteria</taxon>
        <taxon>Bacillati</taxon>
        <taxon>Actinomycetota</taxon>
        <taxon>Actinomycetes</taxon>
        <taxon>Micrococcales</taxon>
        <taxon>Dermabacteraceae</taxon>
        <taxon>Brachybacterium</taxon>
    </lineage>
</organism>
<dbReference type="InterPro" id="IPR001851">
    <property type="entry name" value="ABC_transp_permease"/>
</dbReference>
<evidence type="ECO:0000256" key="3">
    <source>
        <dbReference type="ARBA" id="ARBA00022475"/>
    </source>
</evidence>
<evidence type="ECO:0000256" key="8">
    <source>
        <dbReference type="SAM" id="Phobius"/>
    </source>
</evidence>
<protein>
    <submittedName>
        <fullName evidence="9">ABC transporter permease</fullName>
    </submittedName>
</protein>
<keyword evidence="6 8" id="KW-1133">Transmembrane helix</keyword>
<dbReference type="RefSeq" id="WP_096803232.1">
    <property type="nucleotide sequence ID" value="NZ_CP023563.1"/>
</dbReference>
<dbReference type="OrthoDB" id="9808136at2"/>
<keyword evidence="2" id="KW-0813">Transport</keyword>
<feature type="transmembrane region" description="Helical" evidence="8">
    <location>
        <begin position="283"/>
        <end position="301"/>
    </location>
</feature>
<keyword evidence="5 8" id="KW-0812">Transmembrane</keyword>
<keyword evidence="4" id="KW-0997">Cell inner membrane</keyword>
<feature type="transmembrane region" description="Helical" evidence="8">
    <location>
        <begin position="133"/>
        <end position="153"/>
    </location>
</feature>
<dbReference type="GO" id="GO:0005886">
    <property type="term" value="C:plasma membrane"/>
    <property type="evidence" value="ECO:0007669"/>
    <property type="project" value="UniProtKB-SubCell"/>
</dbReference>
<gene>
    <name evidence="9" type="ORF">CFK38_11715</name>
</gene>
<proteinExistence type="predicted"/>
<evidence type="ECO:0000256" key="1">
    <source>
        <dbReference type="ARBA" id="ARBA00004651"/>
    </source>
</evidence>
<sequence length="331" mass="34081">MAQTEVEVATPERRVGRALVSRSTVVTALPLIMLIGLVLAVSLREPTFLSGTSLRTLAESSVPIILLALGQMFVILTGGIDLSLAVLASLGTILLASWIDPLGMVGIILMIACITGAGLLNGFIAAYAQIPSFVVTLGAMGLWSGVALGISGASTVSIGENYPLIGWLTGTRFVGVAMSFWMTMFVVVVVLVLMSFLARGNSLHTIGLAERAAFMSGVRTRRARIIAFGTAGFFSALAAIVLSSSQYSGAPTLADALLLPAIAAVIVGGTAITGGIGGPLRTVVGALIIGVLRVGMSILGVPPAYEQIVYGALIVIAVALSMDRSRARVVK</sequence>
<evidence type="ECO:0000313" key="10">
    <source>
        <dbReference type="Proteomes" id="UP000218165"/>
    </source>
</evidence>
<dbReference type="EMBL" id="CP023563">
    <property type="protein sequence ID" value="ATG52115.1"/>
    <property type="molecule type" value="Genomic_DNA"/>
</dbReference>
<feature type="transmembrane region" description="Helical" evidence="8">
    <location>
        <begin position="102"/>
        <end position="126"/>
    </location>
</feature>
<dbReference type="Proteomes" id="UP000218165">
    <property type="component" value="Chromosome"/>
</dbReference>
<evidence type="ECO:0000256" key="4">
    <source>
        <dbReference type="ARBA" id="ARBA00022519"/>
    </source>
</evidence>
<evidence type="ECO:0000313" key="9">
    <source>
        <dbReference type="EMBL" id="ATG52115.1"/>
    </source>
</evidence>
<dbReference type="PANTHER" id="PTHR32196:SF21">
    <property type="entry name" value="ABC TRANSPORTER PERMEASE PROTEIN YPHD-RELATED"/>
    <property type="match status" value="1"/>
</dbReference>
<comment type="subcellular location">
    <subcellularLocation>
        <location evidence="1">Cell membrane</location>
        <topology evidence="1">Multi-pass membrane protein</topology>
    </subcellularLocation>
</comment>
<reference evidence="10" key="1">
    <citation type="submission" date="2017-09" db="EMBL/GenBank/DDBJ databases">
        <title>Brachybacterium sp. VM2412.</title>
        <authorList>
            <person name="Tak E.J."/>
            <person name="Bae J.-W."/>
        </authorList>
    </citation>
    <scope>NUCLEOTIDE SEQUENCE [LARGE SCALE GENOMIC DNA]</scope>
    <source>
        <strain evidence="10">VM2412</strain>
    </source>
</reference>
<feature type="transmembrane region" description="Helical" evidence="8">
    <location>
        <begin position="64"/>
        <end position="96"/>
    </location>
</feature>
<dbReference type="AlphaFoldDB" id="A0A291GPE7"/>
<evidence type="ECO:0000256" key="5">
    <source>
        <dbReference type="ARBA" id="ARBA00022692"/>
    </source>
</evidence>
<feature type="transmembrane region" description="Helical" evidence="8">
    <location>
        <begin position="173"/>
        <end position="198"/>
    </location>
</feature>
<name>A0A291GPE7_9MICO</name>
<dbReference type="GO" id="GO:0022857">
    <property type="term" value="F:transmembrane transporter activity"/>
    <property type="evidence" value="ECO:0007669"/>
    <property type="project" value="InterPro"/>
</dbReference>
<dbReference type="KEGG" id="brz:CFK38_11715"/>
<dbReference type="Pfam" id="PF02653">
    <property type="entry name" value="BPD_transp_2"/>
    <property type="match status" value="1"/>
</dbReference>
<evidence type="ECO:0000256" key="2">
    <source>
        <dbReference type="ARBA" id="ARBA00022448"/>
    </source>
</evidence>
<dbReference type="CDD" id="cd06579">
    <property type="entry name" value="TM_PBP1_transp_AraH_like"/>
    <property type="match status" value="1"/>
</dbReference>
<feature type="transmembrane region" description="Helical" evidence="8">
    <location>
        <begin position="257"/>
        <end position="276"/>
    </location>
</feature>
<keyword evidence="3" id="KW-1003">Cell membrane</keyword>
<dbReference type="PANTHER" id="PTHR32196">
    <property type="entry name" value="ABC TRANSPORTER PERMEASE PROTEIN YPHD-RELATED-RELATED"/>
    <property type="match status" value="1"/>
</dbReference>
<feature type="transmembrane region" description="Helical" evidence="8">
    <location>
        <begin position="20"/>
        <end position="43"/>
    </location>
</feature>
<accession>A0A291GPE7</accession>
<evidence type="ECO:0000256" key="7">
    <source>
        <dbReference type="ARBA" id="ARBA00023136"/>
    </source>
</evidence>
<keyword evidence="7 8" id="KW-0472">Membrane</keyword>
<feature type="transmembrane region" description="Helical" evidence="8">
    <location>
        <begin position="307"/>
        <end position="323"/>
    </location>
</feature>